<protein>
    <recommendedName>
        <fullName evidence="3">Tyrosine-protein phosphatase</fullName>
    </recommendedName>
</protein>
<dbReference type="SUPFAM" id="SSF52799">
    <property type="entry name" value="(Phosphotyrosine protein) phosphatases II"/>
    <property type="match status" value="1"/>
</dbReference>
<evidence type="ECO:0008006" key="3">
    <source>
        <dbReference type="Google" id="ProtNLM"/>
    </source>
</evidence>
<comment type="caution">
    <text evidence="1">The sequence shown here is derived from an EMBL/GenBank/DDBJ whole genome shotgun (WGS) entry which is preliminary data.</text>
</comment>
<evidence type="ECO:0000313" key="1">
    <source>
        <dbReference type="EMBL" id="MBB5132900.1"/>
    </source>
</evidence>
<dbReference type="InterPro" id="IPR026893">
    <property type="entry name" value="Tyr/Ser_Pase_IphP-type"/>
</dbReference>
<sequence length="214" mass="22917">MNSLCNFRDVASGSPGRIVPGRLFRSDAPDDLTPSDIEHLTDELRIGCVLDLRHPLDTAPARVALPGVAHVNIPLLDVGIFPSLPADYAGRLCHDRNLPLAVKALAVLLERPTLVHRTAGKDRTGVVIALALRLADVPRSVIVEDYLRTAGNLPRLLARHRARPLAPEFYECSQEPITAFLDALEADYGGARGWASGAGISPETVSAIEAALTA</sequence>
<dbReference type="RefSeq" id="WP_185049895.1">
    <property type="nucleotide sequence ID" value="NZ_BAABIX010000005.1"/>
</dbReference>
<proteinExistence type="predicted"/>
<dbReference type="Pfam" id="PF13350">
    <property type="entry name" value="Y_phosphatase3"/>
    <property type="match status" value="1"/>
</dbReference>
<dbReference type="Proteomes" id="UP000578449">
    <property type="component" value="Unassembled WGS sequence"/>
</dbReference>
<dbReference type="Gene3D" id="3.90.190.10">
    <property type="entry name" value="Protein tyrosine phosphatase superfamily"/>
    <property type="match status" value="1"/>
</dbReference>
<reference evidence="1 2" key="1">
    <citation type="submission" date="2020-08" db="EMBL/GenBank/DDBJ databases">
        <title>Genomic Encyclopedia of Type Strains, Phase IV (KMG-IV): sequencing the most valuable type-strain genomes for metagenomic binning, comparative biology and taxonomic classification.</title>
        <authorList>
            <person name="Goeker M."/>
        </authorList>
    </citation>
    <scope>NUCLEOTIDE SEQUENCE [LARGE SCALE GENOMIC DNA]</scope>
    <source>
        <strain evidence="1 2">DSM 45615</strain>
    </source>
</reference>
<accession>A0A840P5Z9</accession>
<organism evidence="1 2">
    <name type="scientific">Thermocatellispora tengchongensis</name>
    <dbReference type="NCBI Taxonomy" id="1073253"/>
    <lineage>
        <taxon>Bacteria</taxon>
        <taxon>Bacillati</taxon>
        <taxon>Actinomycetota</taxon>
        <taxon>Actinomycetes</taxon>
        <taxon>Streptosporangiales</taxon>
        <taxon>Streptosporangiaceae</taxon>
        <taxon>Thermocatellispora</taxon>
    </lineage>
</organism>
<evidence type="ECO:0000313" key="2">
    <source>
        <dbReference type="Proteomes" id="UP000578449"/>
    </source>
</evidence>
<name>A0A840P5Z9_9ACTN</name>
<dbReference type="AlphaFoldDB" id="A0A840P5Z9"/>
<gene>
    <name evidence="1" type="ORF">HNP84_002621</name>
</gene>
<dbReference type="EMBL" id="JACHGN010000005">
    <property type="protein sequence ID" value="MBB5132900.1"/>
    <property type="molecule type" value="Genomic_DNA"/>
</dbReference>
<dbReference type="GO" id="GO:0004721">
    <property type="term" value="F:phosphoprotein phosphatase activity"/>
    <property type="evidence" value="ECO:0007669"/>
    <property type="project" value="InterPro"/>
</dbReference>
<keyword evidence="2" id="KW-1185">Reference proteome</keyword>
<dbReference type="InterPro" id="IPR029021">
    <property type="entry name" value="Prot-tyrosine_phosphatase-like"/>
</dbReference>